<organism evidence="3 4">
    <name type="scientific">Periconia digitata</name>
    <dbReference type="NCBI Taxonomy" id="1303443"/>
    <lineage>
        <taxon>Eukaryota</taxon>
        <taxon>Fungi</taxon>
        <taxon>Dikarya</taxon>
        <taxon>Ascomycota</taxon>
        <taxon>Pezizomycotina</taxon>
        <taxon>Dothideomycetes</taxon>
        <taxon>Pleosporomycetidae</taxon>
        <taxon>Pleosporales</taxon>
        <taxon>Massarineae</taxon>
        <taxon>Periconiaceae</taxon>
        <taxon>Periconia</taxon>
    </lineage>
</organism>
<dbReference type="Proteomes" id="UP001152607">
    <property type="component" value="Unassembled WGS sequence"/>
</dbReference>
<evidence type="ECO:0000313" key="3">
    <source>
        <dbReference type="EMBL" id="CAI6264065.1"/>
    </source>
</evidence>
<dbReference type="PANTHER" id="PTHR47260:SF1">
    <property type="entry name" value="UPF0644 PROTEIN PB2B4.06"/>
    <property type="match status" value="1"/>
</dbReference>
<proteinExistence type="predicted"/>
<evidence type="ECO:0000313" key="4">
    <source>
        <dbReference type="Proteomes" id="UP001152607"/>
    </source>
</evidence>
<comment type="caution">
    <text evidence="3">The sequence shown here is derived from an EMBL/GenBank/DDBJ whole genome shotgun (WGS) entry which is preliminary data.</text>
</comment>
<keyword evidence="2" id="KW-0812">Transmembrane</keyword>
<evidence type="ECO:0000256" key="2">
    <source>
        <dbReference type="SAM" id="Phobius"/>
    </source>
</evidence>
<feature type="region of interest" description="Disordered" evidence="1">
    <location>
        <begin position="308"/>
        <end position="327"/>
    </location>
</feature>
<feature type="compositionally biased region" description="Basic and acidic residues" evidence="1">
    <location>
        <begin position="163"/>
        <end position="172"/>
    </location>
</feature>
<dbReference type="InterPro" id="IPR052061">
    <property type="entry name" value="PTE-AB_protein"/>
</dbReference>
<name>A0A9W4XQ14_9PLEO</name>
<accession>A0A9W4XQ14</accession>
<feature type="transmembrane region" description="Helical" evidence="2">
    <location>
        <begin position="99"/>
        <end position="121"/>
    </location>
</feature>
<dbReference type="Gene3D" id="3.10.129.10">
    <property type="entry name" value="Hotdog Thioesterase"/>
    <property type="match status" value="1"/>
</dbReference>
<evidence type="ECO:0008006" key="5">
    <source>
        <dbReference type="Google" id="ProtNLM"/>
    </source>
</evidence>
<feature type="region of interest" description="Disordered" evidence="1">
    <location>
        <begin position="158"/>
        <end position="185"/>
    </location>
</feature>
<dbReference type="AlphaFoldDB" id="A0A9W4XQ14"/>
<keyword evidence="2" id="KW-1133">Transmembrane helix</keyword>
<dbReference type="PANTHER" id="PTHR47260">
    <property type="entry name" value="UPF0644 PROTEIN PB2B4.06"/>
    <property type="match status" value="1"/>
</dbReference>
<protein>
    <recommendedName>
        <fullName evidence="5">Thioesterase domain-containing protein</fullName>
    </recommendedName>
</protein>
<dbReference type="OrthoDB" id="506431at2759"/>
<evidence type="ECO:0000256" key="1">
    <source>
        <dbReference type="SAM" id="MobiDB-lite"/>
    </source>
</evidence>
<keyword evidence="2" id="KW-0472">Membrane</keyword>
<dbReference type="SUPFAM" id="SSF54637">
    <property type="entry name" value="Thioesterase/thiol ester dehydrase-isomerase"/>
    <property type="match status" value="1"/>
</dbReference>
<gene>
    <name evidence="3" type="ORF">PDIGIT_LOCUS1465</name>
</gene>
<sequence>MSSQCSGVCVYEPDDVHWWTLCQDFQASVYEQPCLSFSGRDSCSTHPLDEVRPSIMNRIRAFSGQHPALRGISRRFAHTKEPVTTNVAPIVRRRLRTEYMWYGFVFASGAGIGLILSHFAAPAPLPPHGSREDQLNMQALTNEVDDLEIVKYMRSQSPALRSRLPESTKDAPEQPTDDSVAESKPKEWVELDFKTNITESKDEGSQSTRTITHQTLAGYKGLGVQRAFWNAETKELVAVVWIGASMSGWPGVAHGGLVATIVQDCMSRMVAGPDASLDTAPLPISLGVTYAKPTLSASFYVVRASFTKPKSPQTEPPPDSEPAPAKSWLPWWKDLTKKEQNDGAQKTVEILGTLENLRGGLLVRAKGTFPAASTKI</sequence>
<keyword evidence="4" id="KW-1185">Reference proteome</keyword>
<dbReference type="EMBL" id="CAOQHR010000001">
    <property type="protein sequence ID" value="CAI6264065.1"/>
    <property type="molecule type" value="Genomic_DNA"/>
</dbReference>
<dbReference type="InterPro" id="IPR029069">
    <property type="entry name" value="HotDog_dom_sf"/>
</dbReference>
<reference evidence="3" key="1">
    <citation type="submission" date="2023-01" db="EMBL/GenBank/DDBJ databases">
        <authorList>
            <person name="Van Ghelder C."/>
            <person name="Rancurel C."/>
        </authorList>
    </citation>
    <scope>NUCLEOTIDE SEQUENCE</scope>
    <source>
        <strain evidence="3">CNCM I-4278</strain>
    </source>
</reference>